<sequence>MTHLGVKTVALILNRLNLKISHTTILDPHPGLVIASLHFQEPYPLVNEIDLLSLATMDLLIQFAYPSLSGYGKFSISFTMIRSYGEEISFTLGPAIPLTYEDGKFVPMAEVYAHISRLITKYKEIYDGDHGSYATHITALKLSRTKVKPFIVADIETLRCGDDEFHKPYAVSHADPSQDSLNLLPGKLSELAKNLCPDLGTKGSIPYDELKASENSILDWIVSIYEINRKHWYHPLVGMTLSHWLASFDLRFTGSRAGQLLTSLRNRANKTPRTWSLK</sequence>
<organism evidence="1 2">
    <name type="scientific">Hibiscus sabdariffa</name>
    <name type="common">roselle</name>
    <dbReference type="NCBI Taxonomy" id="183260"/>
    <lineage>
        <taxon>Eukaryota</taxon>
        <taxon>Viridiplantae</taxon>
        <taxon>Streptophyta</taxon>
        <taxon>Embryophyta</taxon>
        <taxon>Tracheophyta</taxon>
        <taxon>Spermatophyta</taxon>
        <taxon>Magnoliopsida</taxon>
        <taxon>eudicotyledons</taxon>
        <taxon>Gunneridae</taxon>
        <taxon>Pentapetalae</taxon>
        <taxon>rosids</taxon>
        <taxon>malvids</taxon>
        <taxon>Malvales</taxon>
        <taxon>Malvaceae</taxon>
        <taxon>Malvoideae</taxon>
        <taxon>Hibiscus</taxon>
    </lineage>
</organism>
<reference evidence="1 2" key="1">
    <citation type="journal article" date="2024" name="G3 (Bethesda)">
        <title>Genome assembly of Hibiscus sabdariffa L. provides insights into metabolisms of medicinal natural products.</title>
        <authorList>
            <person name="Kim T."/>
        </authorList>
    </citation>
    <scope>NUCLEOTIDE SEQUENCE [LARGE SCALE GENOMIC DNA]</scope>
    <source>
        <strain evidence="1">TK-2024</strain>
        <tissue evidence="1">Old leaves</tissue>
    </source>
</reference>
<comment type="caution">
    <text evidence="1">The sequence shown here is derived from an EMBL/GenBank/DDBJ whole genome shotgun (WGS) entry which is preliminary data.</text>
</comment>
<accession>A0ABR2BMR4</accession>
<keyword evidence="2" id="KW-1185">Reference proteome</keyword>
<dbReference type="EMBL" id="JBBPBM010000101">
    <property type="protein sequence ID" value="KAK8508424.1"/>
    <property type="molecule type" value="Genomic_DNA"/>
</dbReference>
<gene>
    <name evidence="1" type="ORF">V6N12_020205</name>
</gene>
<protein>
    <submittedName>
        <fullName evidence="1">Uncharacterized protein</fullName>
    </submittedName>
</protein>
<dbReference type="Proteomes" id="UP001472677">
    <property type="component" value="Unassembled WGS sequence"/>
</dbReference>
<proteinExistence type="predicted"/>
<name>A0ABR2BMR4_9ROSI</name>
<evidence type="ECO:0000313" key="1">
    <source>
        <dbReference type="EMBL" id="KAK8508424.1"/>
    </source>
</evidence>
<evidence type="ECO:0000313" key="2">
    <source>
        <dbReference type="Proteomes" id="UP001472677"/>
    </source>
</evidence>